<protein>
    <submittedName>
        <fullName evidence="6">LysR family transcriptional regulator</fullName>
    </submittedName>
</protein>
<dbReference type="InterPro" id="IPR000847">
    <property type="entry name" value="LysR_HTH_N"/>
</dbReference>
<dbReference type="Proteomes" id="UP000295294">
    <property type="component" value="Chromosome 2"/>
</dbReference>
<evidence type="ECO:0000256" key="3">
    <source>
        <dbReference type="ARBA" id="ARBA00023125"/>
    </source>
</evidence>
<evidence type="ECO:0000259" key="5">
    <source>
        <dbReference type="PROSITE" id="PS50931"/>
    </source>
</evidence>
<evidence type="ECO:0000256" key="1">
    <source>
        <dbReference type="ARBA" id="ARBA00009437"/>
    </source>
</evidence>
<gene>
    <name evidence="6" type="ORF">E0W60_16405</name>
</gene>
<dbReference type="SUPFAM" id="SSF46785">
    <property type="entry name" value="Winged helix' DNA-binding domain"/>
    <property type="match status" value="1"/>
</dbReference>
<keyword evidence="2" id="KW-0805">Transcription regulation</keyword>
<proteinExistence type="inferred from homology"/>
<dbReference type="FunFam" id="1.10.10.10:FF:000001">
    <property type="entry name" value="LysR family transcriptional regulator"/>
    <property type="match status" value="1"/>
</dbReference>
<dbReference type="Pfam" id="PF00126">
    <property type="entry name" value="HTH_1"/>
    <property type="match status" value="1"/>
</dbReference>
<organism evidence="6 7">
    <name type="scientific">Cupriavidus oxalaticus</name>
    <dbReference type="NCBI Taxonomy" id="96344"/>
    <lineage>
        <taxon>Bacteria</taxon>
        <taxon>Pseudomonadati</taxon>
        <taxon>Pseudomonadota</taxon>
        <taxon>Betaproteobacteria</taxon>
        <taxon>Burkholderiales</taxon>
        <taxon>Burkholderiaceae</taxon>
        <taxon>Cupriavidus</taxon>
    </lineage>
</organism>
<dbReference type="PRINTS" id="PR00039">
    <property type="entry name" value="HTHLYSR"/>
</dbReference>
<dbReference type="InterPro" id="IPR036390">
    <property type="entry name" value="WH_DNA-bd_sf"/>
</dbReference>
<evidence type="ECO:0000256" key="4">
    <source>
        <dbReference type="ARBA" id="ARBA00023163"/>
    </source>
</evidence>
<accession>A0A4P7LB76</accession>
<feature type="domain" description="HTH lysR-type" evidence="5">
    <location>
        <begin position="1"/>
        <end position="57"/>
    </location>
</feature>
<dbReference type="OrthoDB" id="9803735at2"/>
<dbReference type="STRING" id="1349762.GCA_001592245_02041"/>
<evidence type="ECO:0000313" key="6">
    <source>
        <dbReference type="EMBL" id="QBY52755.1"/>
    </source>
</evidence>
<dbReference type="SUPFAM" id="SSF53850">
    <property type="entry name" value="Periplasmic binding protein-like II"/>
    <property type="match status" value="1"/>
</dbReference>
<dbReference type="InterPro" id="IPR005119">
    <property type="entry name" value="LysR_subst-bd"/>
</dbReference>
<dbReference type="GO" id="GO:0003677">
    <property type="term" value="F:DNA binding"/>
    <property type="evidence" value="ECO:0007669"/>
    <property type="project" value="UniProtKB-KW"/>
</dbReference>
<dbReference type="CDD" id="cd08427">
    <property type="entry name" value="PBP2_LTTR_like_2"/>
    <property type="match status" value="1"/>
</dbReference>
<dbReference type="GO" id="GO:0032993">
    <property type="term" value="C:protein-DNA complex"/>
    <property type="evidence" value="ECO:0007669"/>
    <property type="project" value="TreeGrafter"/>
</dbReference>
<name>A0A4P7LB76_9BURK</name>
<comment type="similarity">
    <text evidence="1">Belongs to the LysR transcriptional regulatory family.</text>
</comment>
<dbReference type="GO" id="GO:0003700">
    <property type="term" value="F:DNA-binding transcription factor activity"/>
    <property type="evidence" value="ECO:0007669"/>
    <property type="project" value="InterPro"/>
</dbReference>
<dbReference type="PROSITE" id="PS50931">
    <property type="entry name" value="HTH_LYSR"/>
    <property type="match status" value="1"/>
</dbReference>
<reference evidence="6 7" key="1">
    <citation type="submission" date="2019-03" db="EMBL/GenBank/DDBJ databases">
        <title>Efficiently degradation of phenoxyalkanoic acid herbicides by Cupriavidus oxalaticus strain X32.</title>
        <authorList>
            <person name="Sheng X."/>
        </authorList>
    </citation>
    <scope>NUCLEOTIDE SEQUENCE [LARGE SCALE GENOMIC DNA]</scope>
    <source>
        <strain evidence="6 7">X32</strain>
    </source>
</reference>
<sequence>MLRELQTFLAVVRYGTFANAAAHIGLTQSAVSAQIQRLEQELGFALFDRTGRAAVLNADGRETLAVAEELMAVYARLGRHAGSPRTGLVRIGAIASVHVSFLADALASFRHEMPGYRIKLVPGVSLNLLGQVDSGEIDIAVMIRPPFALPSDLQWRTLLAEPFVLLVPRAQGKRPWRELLESEPFIRYDRGSFGGRVVDQFLRRARIPVRDAIELDDLQGIAQLVQRGLGVALVPITGTTAWPKGVAALSLGDDTFHREIGLVERPHHSRQAAATLLAQRIAQAAQSMARALP</sequence>
<evidence type="ECO:0000256" key="2">
    <source>
        <dbReference type="ARBA" id="ARBA00023015"/>
    </source>
</evidence>
<evidence type="ECO:0000313" key="7">
    <source>
        <dbReference type="Proteomes" id="UP000295294"/>
    </source>
</evidence>
<dbReference type="KEGG" id="cox:E0W60_16405"/>
<dbReference type="PANTHER" id="PTHR30346:SF29">
    <property type="entry name" value="LYSR SUBSTRATE-BINDING"/>
    <property type="match status" value="1"/>
</dbReference>
<dbReference type="PANTHER" id="PTHR30346">
    <property type="entry name" value="TRANSCRIPTIONAL DUAL REGULATOR HCAR-RELATED"/>
    <property type="match status" value="1"/>
</dbReference>
<dbReference type="InterPro" id="IPR036388">
    <property type="entry name" value="WH-like_DNA-bd_sf"/>
</dbReference>
<dbReference type="Pfam" id="PF03466">
    <property type="entry name" value="LysR_substrate"/>
    <property type="match status" value="1"/>
</dbReference>
<dbReference type="EMBL" id="CP038635">
    <property type="protein sequence ID" value="QBY52755.1"/>
    <property type="molecule type" value="Genomic_DNA"/>
</dbReference>
<dbReference type="Gene3D" id="3.40.190.10">
    <property type="entry name" value="Periplasmic binding protein-like II"/>
    <property type="match status" value="2"/>
</dbReference>
<dbReference type="RefSeq" id="WP_133097487.1">
    <property type="nucleotide sequence ID" value="NZ_CP038635.1"/>
</dbReference>
<keyword evidence="4" id="KW-0804">Transcription</keyword>
<keyword evidence="3" id="KW-0238">DNA-binding</keyword>
<dbReference type="Gene3D" id="1.10.10.10">
    <property type="entry name" value="Winged helix-like DNA-binding domain superfamily/Winged helix DNA-binding domain"/>
    <property type="match status" value="1"/>
</dbReference>
<dbReference type="AlphaFoldDB" id="A0A4P7LB76"/>